<evidence type="ECO:0000256" key="1">
    <source>
        <dbReference type="SAM" id="Phobius"/>
    </source>
</evidence>
<evidence type="ECO:0000313" key="2">
    <source>
        <dbReference type="EMBL" id="JAC44982.1"/>
    </source>
</evidence>
<name>A0A034VS88_BACDO</name>
<organism evidence="2">
    <name type="scientific">Bactrocera dorsalis</name>
    <name type="common">Oriental fruit fly</name>
    <name type="synonym">Dacus dorsalis</name>
    <dbReference type="NCBI Taxonomy" id="27457"/>
    <lineage>
        <taxon>Eukaryota</taxon>
        <taxon>Metazoa</taxon>
        <taxon>Ecdysozoa</taxon>
        <taxon>Arthropoda</taxon>
        <taxon>Hexapoda</taxon>
        <taxon>Insecta</taxon>
        <taxon>Pterygota</taxon>
        <taxon>Neoptera</taxon>
        <taxon>Endopterygota</taxon>
        <taxon>Diptera</taxon>
        <taxon>Brachycera</taxon>
        <taxon>Muscomorpha</taxon>
        <taxon>Tephritoidea</taxon>
        <taxon>Tephritidae</taxon>
        <taxon>Bactrocera</taxon>
        <taxon>Bactrocera</taxon>
    </lineage>
</organism>
<sequence>MLNSIKNHIEHIQIYITTAQNGINDANILTKNEIDYYNINIEKIKYLRTAIFEKERELIFVIKVPKIFFNIQVITIIPIPYLNKEINAEISNVFKYNDKIYEYKKNKYINECTISKHCTIDKTCELITNVNSEIININDEIIIVKNAKNYLIQNNCGSEALQLNGNYVIKYNNCSIELANQKFSNNYKMFIDKIISNNITFNTTLTLEELKLTSIHNLKEIEEIKYKNKIVTYSTPTVVILIVILFVIILMCNHCKRNKKRIQENPSSRGGGVTYIVPQTTICNENSNVDEIIRKYLNQPNNITV</sequence>
<dbReference type="AlphaFoldDB" id="A0A034VS88"/>
<keyword evidence="1" id="KW-0812">Transmembrane</keyword>
<proteinExistence type="predicted"/>
<reference evidence="2" key="1">
    <citation type="journal article" date="2014" name="BMC Genomics">
        <title>Characterizing the developmental transcriptome of the oriental fruit fly, Bactrocera dorsalis (Diptera: Tephritidae) through comparative genomic analysis with Drosophila melanogaster utilizing modENCODE datasets.</title>
        <authorList>
            <person name="Geib S.M."/>
            <person name="Calla B."/>
            <person name="Hall B."/>
            <person name="Hou S."/>
            <person name="Manoukis N.C."/>
        </authorList>
    </citation>
    <scope>NUCLEOTIDE SEQUENCE</scope>
    <source>
        <strain evidence="2">Punador</strain>
    </source>
</reference>
<protein>
    <submittedName>
        <fullName evidence="2">Uncharacterized protein</fullName>
    </submittedName>
</protein>
<keyword evidence="1" id="KW-1133">Transmembrane helix</keyword>
<keyword evidence="1" id="KW-0472">Membrane</keyword>
<dbReference type="EMBL" id="GAKP01013970">
    <property type="protein sequence ID" value="JAC44982.1"/>
    <property type="molecule type" value="Transcribed_RNA"/>
</dbReference>
<accession>A0A034VS88</accession>
<feature type="transmembrane region" description="Helical" evidence="1">
    <location>
        <begin position="230"/>
        <end position="252"/>
    </location>
</feature>